<dbReference type="SUPFAM" id="SSF53474">
    <property type="entry name" value="alpha/beta-Hydrolases"/>
    <property type="match status" value="1"/>
</dbReference>
<keyword evidence="1" id="KW-0732">Signal</keyword>
<dbReference type="EMBL" id="JARFVA010000004">
    <property type="protein sequence ID" value="MDF0707954.1"/>
    <property type="molecule type" value="Genomic_DNA"/>
</dbReference>
<evidence type="ECO:0000313" key="4">
    <source>
        <dbReference type="EMBL" id="MDF0707954.1"/>
    </source>
</evidence>
<proteinExistence type="predicted"/>
<evidence type="ECO:0000259" key="3">
    <source>
        <dbReference type="Pfam" id="PF00930"/>
    </source>
</evidence>
<feature type="chain" id="PRO_5047531113" evidence="1">
    <location>
        <begin position="21"/>
        <end position="791"/>
    </location>
</feature>
<dbReference type="InterPro" id="IPR050278">
    <property type="entry name" value="Serine_Prot_S9B/DPPIV"/>
</dbReference>
<dbReference type="Proteomes" id="UP001217083">
    <property type="component" value="Unassembled WGS sequence"/>
</dbReference>
<dbReference type="Gene3D" id="2.140.10.30">
    <property type="entry name" value="Dipeptidylpeptidase IV, N-terminal domain"/>
    <property type="match status" value="2"/>
</dbReference>
<sequence length="791" mass="90259">MQRFFTLTLILLLTFNLLQAQKGNISSLKIKDIMQGDNFVGNRPSNAYWSTNNETLYFDWNPNNAMSDSLYAYSIESKDLTKIDFLNANSLPSSRITYNPSKNQATYSKNGDIFLLNIDSYQPKTITKTQERESNPHFTDSGKSVAFVKGGELYTWYIGSGVLEQKTNFVKSKKGEPKRDSKDEWLYQDQLEIFDVLQERKEKKDAGEKISEQLQKLQPLEIETKGKPVINLQIDPSGNYITYVLMDRPNSKGTIVPHFVTESGYTEDQNTRSKVGDEPTQYEMFVYDIKNRKNYPVVLDNLEGLDYVPEYTKDYPDKPYENKDRIGFVNGPTWNSDGSKAILDIQANDYKDRWIVLLDPSTGKVEQLDRQHDEAWIAGPGIGRWGGGSLGWMPNGKSIWFMSEKTGYSHIYTLNLNTKKSKALTSGDFEIYDASLSQDKSRWYFTSNKTHPGDRQFYSMPVNGGKWNQLTQMVGRNDVVLSPDEKKMAILYSYSNRPTELFIQDNPLETKGTSTAEKITDSNTEKFEAYDWKDPQIITFDASDGAEVYARLYEPENNVKNNAAVIFVHGAGYLQNAHKWWSSYFREYMFHNLLVDNGYTVLDIDYRGSAGYGRDWRTGIYRHMGGKDLSDQVDGAKMLVEKYGIDTDKVGIYGGSYGGFITLMGMFNAPETFSAGGAIRSVGDWAAYNHGYTARILNTPATDSLAYKRSSPIYFADGLKGDLLILHGMVDDNVHFQDMVRLSQRLIELGKENWEMAVYPVERHGFVEPSSWTDEYTRIYKLFQKSLLGKE</sequence>
<name>A0ABT5XPZ2_9FLAO</name>
<accession>A0ABT5XPZ2</accession>
<dbReference type="Gene3D" id="3.40.50.1820">
    <property type="entry name" value="alpha/beta hydrolase"/>
    <property type="match status" value="1"/>
</dbReference>
<evidence type="ECO:0000259" key="2">
    <source>
        <dbReference type="Pfam" id="PF00326"/>
    </source>
</evidence>
<evidence type="ECO:0000256" key="1">
    <source>
        <dbReference type="SAM" id="SignalP"/>
    </source>
</evidence>
<dbReference type="RefSeq" id="WP_275649921.1">
    <property type="nucleotide sequence ID" value="NZ_JARFVA010000004.1"/>
</dbReference>
<reference evidence="4 5" key="1">
    <citation type="submission" date="2023-03" db="EMBL/GenBank/DDBJ databases">
        <title>Muricauda XX sp. nov. and Muricauda XXX sp. nov., two novel species isolated from Okinawa Trough.</title>
        <authorList>
            <person name="Cao W."/>
            <person name="Deng X."/>
        </authorList>
    </citation>
    <scope>NUCLEOTIDE SEQUENCE [LARGE SCALE GENOMIC DNA]</scope>
    <source>
        <strain evidence="4 5">81s02</strain>
    </source>
</reference>
<dbReference type="InterPro" id="IPR001375">
    <property type="entry name" value="Peptidase_S9_cat"/>
</dbReference>
<keyword evidence="5" id="KW-1185">Reference proteome</keyword>
<comment type="caution">
    <text evidence="4">The sequence shown here is derived from an EMBL/GenBank/DDBJ whole genome shotgun (WGS) entry which is preliminary data.</text>
</comment>
<dbReference type="PANTHER" id="PTHR11731:SF193">
    <property type="entry name" value="DIPEPTIDYL PEPTIDASE 9"/>
    <property type="match status" value="1"/>
</dbReference>
<organism evidence="4 5">
    <name type="scientific">Flagellimonas okinawensis</name>
    <dbReference type="NCBI Taxonomy" id="3031324"/>
    <lineage>
        <taxon>Bacteria</taxon>
        <taxon>Pseudomonadati</taxon>
        <taxon>Bacteroidota</taxon>
        <taxon>Flavobacteriia</taxon>
        <taxon>Flavobacteriales</taxon>
        <taxon>Flavobacteriaceae</taxon>
        <taxon>Flagellimonas</taxon>
    </lineage>
</organism>
<dbReference type="InterPro" id="IPR002469">
    <property type="entry name" value="Peptidase_S9B_N"/>
</dbReference>
<dbReference type="Pfam" id="PF00326">
    <property type="entry name" value="Peptidase_S9"/>
    <property type="match status" value="1"/>
</dbReference>
<evidence type="ECO:0000313" key="5">
    <source>
        <dbReference type="Proteomes" id="UP001217083"/>
    </source>
</evidence>
<protein>
    <submittedName>
        <fullName evidence="4">Prolyl oligopeptidase family serine peptidase</fullName>
    </submittedName>
</protein>
<feature type="signal peptide" evidence="1">
    <location>
        <begin position="1"/>
        <end position="20"/>
    </location>
</feature>
<dbReference type="InterPro" id="IPR029058">
    <property type="entry name" value="AB_hydrolase_fold"/>
</dbReference>
<feature type="domain" description="Dipeptidylpeptidase IV N-terminal" evidence="3">
    <location>
        <begin position="236"/>
        <end position="498"/>
    </location>
</feature>
<feature type="domain" description="Peptidase S9 prolyl oligopeptidase catalytic" evidence="2">
    <location>
        <begin position="593"/>
        <end position="787"/>
    </location>
</feature>
<dbReference type="SUPFAM" id="SSF82171">
    <property type="entry name" value="DPP6 N-terminal domain-like"/>
    <property type="match status" value="1"/>
</dbReference>
<dbReference type="PANTHER" id="PTHR11731">
    <property type="entry name" value="PROTEASE FAMILY S9B,C DIPEPTIDYL-PEPTIDASE IV-RELATED"/>
    <property type="match status" value="1"/>
</dbReference>
<dbReference type="Pfam" id="PF00930">
    <property type="entry name" value="DPPIV_N"/>
    <property type="match status" value="1"/>
</dbReference>
<gene>
    <name evidence="4" type="ORF">PY091_12060</name>
</gene>